<dbReference type="RefSeq" id="WP_137451221.1">
    <property type="nucleotide sequence ID" value="NZ_SZZH01000006.1"/>
</dbReference>
<dbReference type="Proteomes" id="UP000306985">
    <property type="component" value="Unassembled WGS sequence"/>
</dbReference>
<organism evidence="2 3">
    <name type="scientific">Nakamurella flava</name>
    <dbReference type="NCBI Taxonomy" id="2576308"/>
    <lineage>
        <taxon>Bacteria</taxon>
        <taxon>Bacillati</taxon>
        <taxon>Actinomycetota</taxon>
        <taxon>Actinomycetes</taxon>
        <taxon>Nakamurellales</taxon>
        <taxon>Nakamurellaceae</taxon>
        <taxon>Nakamurella</taxon>
    </lineage>
</organism>
<dbReference type="InterPro" id="IPR045057">
    <property type="entry name" value="Gcn5-rel_NAT"/>
</dbReference>
<dbReference type="GO" id="GO:0016740">
    <property type="term" value="F:transferase activity"/>
    <property type="evidence" value="ECO:0007669"/>
    <property type="project" value="UniProtKB-KW"/>
</dbReference>
<dbReference type="OrthoDB" id="5405911at2"/>
<dbReference type="SUPFAM" id="SSF55729">
    <property type="entry name" value="Acyl-CoA N-acyltransferases (Nat)"/>
    <property type="match status" value="1"/>
</dbReference>
<accession>A0A4U6QA68</accession>
<dbReference type="Pfam" id="PF14542">
    <property type="entry name" value="Acetyltransf_CG"/>
    <property type="match status" value="1"/>
</dbReference>
<name>A0A4U6QA68_9ACTN</name>
<dbReference type="Gene3D" id="3.40.630.30">
    <property type="match status" value="1"/>
</dbReference>
<sequence>MTEHTTGSGSRAGTTGTQTVEHLEENGRFRLLVDGREVAVLDYRRTPGRWNIVHTYTEPASRGYGVASDLVKAALDAARDAGVKVIPTCPYVNWWIHEYRPGYEDLVVSA</sequence>
<feature type="domain" description="N-acetyltransferase" evidence="1">
    <location>
        <begin position="21"/>
        <end position="108"/>
    </location>
</feature>
<protein>
    <submittedName>
        <fullName evidence="2">N-acetyltransferase</fullName>
    </submittedName>
</protein>
<evidence type="ECO:0000259" key="1">
    <source>
        <dbReference type="PROSITE" id="PS51729"/>
    </source>
</evidence>
<comment type="caution">
    <text evidence="2">The sequence shown here is derived from an EMBL/GenBank/DDBJ whole genome shotgun (WGS) entry which is preliminary data.</text>
</comment>
<reference evidence="2 3" key="1">
    <citation type="submission" date="2019-05" db="EMBL/GenBank/DDBJ databases">
        <title>Nakamurella sp. N5BH11, whole genome shotgun sequence.</title>
        <authorList>
            <person name="Tuo L."/>
        </authorList>
    </citation>
    <scope>NUCLEOTIDE SEQUENCE [LARGE SCALE GENOMIC DNA]</scope>
    <source>
        <strain evidence="2 3">N5BH11</strain>
    </source>
</reference>
<keyword evidence="2" id="KW-0808">Transferase</keyword>
<dbReference type="PANTHER" id="PTHR31435:SF9">
    <property type="entry name" value="PROTEIN NATD1"/>
    <property type="match status" value="1"/>
</dbReference>
<keyword evidence="3" id="KW-1185">Reference proteome</keyword>
<evidence type="ECO:0000313" key="3">
    <source>
        <dbReference type="Proteomes" id="UP000306985"/>
    </source>
</evidence>
<dbReference type="PROSITE" id="PS51729">
    <property type="entry name" value="GNAT_YJDJ"/>
    <property type="match status" value="1"/>
</dbReference>
<dbReference type="AlphaFoldDB" id="A0A4U6QA68"/>
<gene>
    <name evidence="2" type="ORF">FDO65_18495</name>
</gene>
<dbReference type="EMBL" id="SZZH01000006">
    <property type="protein sequence ID" value="TKV56834.1"/>
    <property type="molecule type" value="Genomic_DNA"/>
</dbReference>
<proteinExistence type="predicted"/>
<dbReference type="PANTHER" id="PTHR31435">
    <property type="entry name" value="PROTEIN NATD1"/>
    <property type="match status" value="1"/>
</dbReference>
<evidence type="ECO:0000313" key="2">
    <source>
        <dbReference type="EMBL" id="TKV56834.1"/>
    </source>
</evidence>
<dbReference type="InterPro" id="IPR016181">
    <property type="entry name" value="Acyl_CoA_acyltransferase"/>
</dbReference>
<dbReference type="InterPro" id="IPR031165">
    <property type="entry name" value="GNAT_YJDJ"/>
</dbReference>